<dbReference type="RefSeq" id="WP_036708683.1">
    <property type="nucleotide sequence ID" value="NZ_JRKQ01000027.1"/>
</dbReference>
<dbReference type="Pfam" id="PF12728">
    <property type="entry name" value="HTH_17"/>
    <property type="match status" value="1"/>
</dbReference>
<accession>A0A099GIE3</accession>
<dbReference type="EMBL" id="JRKQ01000027">
    <property type="protein sequence ID" value="KGJ22559.1"/>
    <property type="molecule type" value="Genomic_DNA"/>
</dbReference>
<organism evidence="2 3">
    <name type="scientific">Paracoccus sanguinis</name>
    <dbReference type="NCBI Taxonomy" id="1545044"/>
    <lineage>
        <taxon>Bacteria</taxon>
        <taxon>Pseudomonadati</taxon>
        <taxon>Pseudomonadota</taxon>
        <taxon>Alphaproteobacteria</taxon>
        <taxon>Rhodobacterales</taxon>
        <taxon>Paracoccaceae</taxon>
        <taxon>Paracoccus</taxon>
    </lineage>
</organism>
<reference evidence="2 3" key="1">
    <citation type="submission" date="2014-09" db="EMBL/GenBank/DDBJ databases">
        <authorList>
            <person name="McGinnis J.M."/>
            <person name="Wolfgang W.J."/>
        </authorList>
    </citation>
    <scope>NUCLEOTIDE SEQUENCE [LARGE SCALE GENOMIC DNA]</scope>
    <source>
        <strain evidence="2 3">5503</strain>
    </source>
</reference>
<evidence type="ECO:0000259" key="1">
    <source>
        <dbReference type="Pfam" id="PF12728"/>
    </source>
</evidence>
<dbReference type="InterPro" id="IPR036388">
    <property type="entry name" value="WH-like_DNA-bd_sf"/>
</dbReference>
<sequence length="82" mass="9731">MKDMQNDPVEEVPDLLADWISREQLARALDLTTDTLSRWEARRQGPPCTRIGRKTFYRRAAIQEWIRSQEQAHPERKTRGRP</sequence>
<dbReference type="AlphaFoldDB" id="A0A099GIE3"/>
<evidence type="ECO:0000313" key="3">
    <source>
        <dbReference type="Proteomes" id="UP000029858"/>
    </source>
</evidence>
<dbReference type="SUPFAM" id="SSF46955">
    <property type="entry name" value="Putative DNA-binding domain"/>
    <property type="match status" value="1"/>
</dbReference>
<gene>
    <name evidence="2" type="ORF">IX56_07245</name>
</gene>
<reference evidence="2 3" key="2">
    <citation type="submission" date="2014-10" db="EMBL/GenBank/DDBJ databases">
        <title>Paracoccus sanguinis sp. nov., isolated from clinical specimens of New York State patients.</title>
        <authorList>
            <person name="Mingle L.A."/>
            <person name="Cole J.A."/>
            <person name="Lapierre P."/>
            <person name="Musser K.A."/>
        </authorList>
    </citation>
    <scope>NUCLEOTIDE SEQUENCE [LARGE SCALE GENOMIC DNA]</scope>
    <source>
        <strain evidence="2 3">5503</strain>
    </source>
</reference>
<name>A0A099GIE3_9RHOB</name>
<dbReference type="InterPro" id="IPR041657">
    <property type="entry name" value="HTH_17"/>
</dbReference>
<feature type="domain" description="Helix-turn-helix" evidence="1">
    <location>
        <begin position="20"/>
        <end position="69"/>
    </location>
</feature>
<comment type="caution">
    <text evidence="2">The sequence shown here is derived from an EMBL/GenBank/DDBJ whole genome shotgun (WGS) entry which is preliminary data.</text>
</comment>
<dbReference type="Proteomes" id="UP000029858">
    <property type="component" value="Unassembled WGS sequence"/>
</dbReference>
<protein>
    <submittedName>
        <fullName evidence="2">MerR family transcriptional regulator</fullName>
    </submittedName>
</protein>
<proteinExistence type="predicted"/>
<dbReference type="Gene3D" id="1.10.10.10">
    <property type="entry name" value="Winged helix-like DNA-binding domain superfamily/Winged helix DNA-binding domain"/>
    <property type="match status" value="1"/>
</dbReference>
<evidence type="ECO:0000313" key="2">
    <source>
        <dbReference type="EMBL" id="KGJ22559.1"/>
    </source>
</evidence>
<dbReference type="InterPro" id="IPR009061">
    <property type="entry name" value="DNA-bd_dom_put_sf"/>
</dbReference>